<feature type="transmembrane region" description="Helical" evidence="2">
    <location>
        <begin position="6"/>
        <end position="25"/>
    </location>
</feature>
<reference evidence="3 4" key="1">
    <citation type="submission" date="2020-11" db="EMBL/GenBank/DDBJ databases">
        <authorList>
            <person name="Kim M.K."/>
        </authorList>
    </citation>
    <scope>NUCLEOTIDE SEQUENCE [LARGE SCALE GENOMIC DNA]</scope>
    <source>
        <strain evidence="3 4">BT683</strain>
    </source>
</reference>
<gene>
    <name evidence="3" type="ORF">I2I05_08780</name>
</gene>
<comment type="caution">
    <text evidence="3">The sequence shown here is derived from an EMBL/GenBank/DDBJ whole genome shotgun (WGS) entry which is preliminary data.</text>
</comment>
<evidence type="ECO:0000256" key="2">
    <source>
        <dbReference type="SAM" id="Phobius"/>
    </source>
</evidence>
<dbReference type="Proteomes" id="UP000597617">
    <property type="component" value="Unassembled WGS sequence"/>
</dbReference>
<keyword evidence="2" id="KW-0472">Membrane</keyword>
<evidence type="ECO:0000313" key="3">
    <source>
        <dbReference type="EMBL" id="MBF9237492.1"/>
    </source>
</evidence>
<feature type="transmembrane region" description="Helical" evidence="2">
    <location>
        <begin position="67"/>
        <end position="87"/>
    </location>
</feature>
<protein>
    <recommendedName>
        <fullName evidence="5">Histidine kinase N-terminal 7TM region domain-containing protein</fullName>
    </recommendedName>
</protein>
<organism evidence="3 4">
    <name type="scientific">Hymenobacter jeongseonensis</name>
    <dbReference type="NCBI Taxonomy" id="2791027"/>
    <lineage>
        <taxon>Bacteria</taxon>
        <taxon>Pseudomonadati</taxon>
        <taxon>Bacteroidota</taxon>
        <taxon>Cytophagia</taxon>
        <taxon>Cytophagales</taxon>
        <taxon>Hymenobacteraceae</taxon>
        <taxon>Hymenobacter</taxon>
    </lineage>
</organism>
<accession>A0ABS0IH41</accession>
<keyword evidence="2" id="KW-0812">Transmembrane</keyword>
<proteinExistence type="predicted"/>
<evidence type="ECO:0008006" key="5">
    <source>
        <dbReference type="Google" id="ProtNLM"/>
    </source>
</evidence>
<sequence>MTRYVEHYGAILSVMCYLFVALRLVGRHEERPRWQWAALLGLGIFYAAAALDPLVNAAYLPPGAPKFYLTTVAVPVFAYALALGGWLSRRASRFPAQAPAMAATGSGCFCKRSRTSPGQPSGPRRRPWLPGAGSASPRAVTVVPRP</sequence>
<feature type="transmembrane region" description="Helical" evidence="2">
    <location>
        <begin position="37"/>
        <end position="55"/>
    </location>
</feature>
<feature type="region of interest" description="Disordered" evidence="1">
    <location>
        <begin position="111"/>
        <end position="146"/>
    </location>
</feature>
<keyword evidence="2" id="KW-1133">Transmembrane helix</keyword>
<evidence type="ECO:0000313" key="4">
    <source>
        <dbReference type="Proteomes" id="UP000597617"/>
    </source>
</evidence>
<dbReference type="EMBL" id="JADQDQ010000003">
    <property type="protein sequence ID" value="MBF9237492.1"/>
    <property type="molecule type" value="Genomic_DNA"/>
</dbReference>
<evidence type="ECO:0000256" key="1">
    <source>
        <dbReference type="SAM" id="MobiDB-lite"/>
    </source>
</evidence>
<keyword evidence="4" id="KW-1185">Reference proteome</keyword>
<name>A0ABS0IH41_9BACT</name>
<dbReference type="RefSeq" id="WP_196281862.1">
    <property type="nucleotide sequence ID" value="NZ_JADQDQ010000003.1"/>
</dbReference>